<dbReference type="SUPFAM" id="SSF51445">
    <property type="entry name" value="(Trans)glycosidases"/>
    <property type="match status" value="1"/>
</dbReference>
<organism evidence="4 5">
    <name type="scientific">Lepraria neglecta</name>
    <dbReference type="NCBI Taxonomy" id="209136"/>
    <lineage>
        <taxon>Eukaryota</taxon>
        <taxon>Fungi</taxon>
        <taxon>Dikarya</taxon>
        <taxon>Ascomycota</taxon>
        <taxon>Pezizomycotina</taxon>
        <taxon>Lecanoromycetes</taxon>
        <taxon>OSLEUM clade</taxon>
        <taxon>Lecanoromycetidae</taxon>
        <taxon>Lecanorales</taxon>
        <taxon>Lecanorineae</taxon>
        <taxon>Stereocaulaceae</taxon>
        <taxon>Lepraria</taxon>
    </lineage>
</organism>
<dbReference type="EC" id="3.2.1.22" evidence="2"/>
<sequence>MHRKVICYFSAGSYENWRPDTSKSTDLGKPLDGWPGEWWLQTNSANVRKIMLARLDQAVLKGCDGVNPDNIDAYDNNNGVSLTQADAVEPFIEQGKPVFHIEYPDNAPDVSAKDVSDTCGSAQASDFSTVLKDMDLDDWVIECP</sequence>
<dbReference type="Pfam" id="PF03537">
    <property type="entry name" value="Glyco_hydro_114"/>
    <property type="match status" value="1"/>
</dbReference>
<dbReference type="AlphaFoldDB" id="A0AAD9Z9C1"/>
<name>A0AAD9Z9C1_9LECA</name>
<dbReference type="GO" id="GO:0004557">
    <property type="term" value="F:alpha-galactosidase activity"/>
    <property type="evidence" value="ECO:0007669"/>
    <property type="project" value="UniProtKB-EC"/>
</dbReference>
<evidence type="ECO:0000256" key="1">
    <source>
        <dbReference type="ARBA" id="ARBA00001255"/>
    </source>
</evidence>
<dbReference type="InterPro" id="IPR013785">
    <property type="entry name" value="Aldolase_TIM"/>
</dbReference>
<dbReference type="InterPro" id="IPR017853">
    <property type="entry name" value="GH"/>
</dbReference>
<dbReference type="Proteomes" id="UP001276659">
    <property type="component" value="Unassembled WGS sequence"/>
</dbReference>
<feature type="domain" description="Glycoside-hydrolase family GH114 TIM-barrel" evidence="3">
    <location>
        <begin position="3"/>
        <end position="88"/>
    </location>
</feature>
<dbReference type="Gene3D" id="3.20.20.70">
    <property type="entry name" value="Aldolase class I"/>
    <property type="match status" value="1"/>
</dbReference>
<dbReference type="InterPro" id="IPR004352">
    <property type="entry name" value="GH114_TIM-barrel"/>
</dbReference>
<reference evidence="4" key="1">
    <citation type="submission" date="2022-11" db="EMBL/GenBank/DDBJ databases">
        <title>Chromosomal genome sequence assembly and mating type (MAT) locus characterization of the leprose asexual lichenized fungus Lepraria neglecta (Nyl.) Erichsen.</title>
        <authorList>
            <person name="Allen J.L."/>
            <person name="Pfeffer B."/>
        </authorList>
    </citation>
    <scope>NUCLEOTIDE SEQUENCE</scope>
    <source>
        <strain evidence="4">Allen 5258</strain>
    </source>
</reference>
<dbReference type="EMBL" id="JASNWA010000007">
    <property type="protein sequence ID" value="KAK3172532.1"/>
    <property type="molecule type" value="Genomic_DNA"/>
</dbReference>
<protein>
    <recommendedName>
        <fullName evidence="2">alpha-galactosidase</fullName>
        <ecNumber evidence="2">3.2.1.22</ecNumber>
    </recommendedName>
</protein>
<accession>A0AAD9Z9C1</accession>
<comment type="catalytic activity">
    <reaction evidence="1">
        <text>Hydrolysis of terminal, non-reducing alpha-D-galactose residues in alpha-D-galactosides, including galactose oligosaccharides, galactomannans and galactolipids.</text>
        <dbReference type="EC" id="3.2.1.22"/>
    </reaction>
</comment>
<proteinExistence type="predicted"/>
<keyword evidence="5" id="KW-1185">Reference proteome</keyword>
<dbReference type="PANTHER" id="PTHR35273:SF2">
    <property type="entry name" value="ALPHA-GALACTOSIDASE"/>
    <property type="match status" value="1"/>
</dbReference>
<comment type="caution">
    <text evidence="4">The sequence shown here is derived from an EMBL/GenBank/DDBJ whole genome shotgun (WGS) entry which is preliminary data.</text>
</comment>
<dbReference type="PANTHER" id="PTHR35273">
    <property type="entry name" value="ALPHA-1,4 POLYGALACTOSAMINIDASE, PUTATIVE (AFU_ORTHOLOGUE AFUA_3G07890)-RELATED"/>
    <property type="match status" value="1"/>
</dbReference>
<evidence type="ECO:0000313" key="5">
    <source>
        <dbReference type="Proteomes" id="UP001276659"/>
    </source>
</evidence>
<gene>
    <name evidence="4" type="ORF">OEA41_005854</name>
</gene>
<evidence type="ECO:0000256" key="2">
    <source>
        <dbReference type="ARBA" id="ARBA00012755"/>
    </source>
</evidence>
<evidence type="ECO:0000259" key="3">
    <source>
        <dbReference type="Pfam" id="PF03537"/>
    </source>
</evidence>
<evidence type="ECO:0000313" key="4">
    <source>
        <dbReference type="EMBL" id="KAK3172532.1"/>
    </source>
</evidence>